<dbReference type="EMBL" id="QJJK01000006">
    <property type="protein sequence ID" value="PXW57885.1"/>
    <property type="molecule type" value="Genomic_DNA"/>
</dbReference>
<dbReference type="Pfam" id="PF03972">
    <property type="entry name" value="MmgE_PrpD_N"/>
    <property type="match status" value="1"/>
</dbReference>
<dbReference type="PANTHER" id="PTHR16943">
    <property type="entry name" value="2-METHYLCITRATE DEHYDRATASE-RELATED"/>
    <property type="match status" value="1"/>
</dbReference>
<evidence type="ECO:0000313" key="5">
    <source>
        <dbReference type="Proteomes" id="UP000248021"/>
    </source>
</evidence>
<comment type="caution">
    <text evidence="4">The sequence shown here is derived from an EMBL/GenBank/DDBJ whole genome shotgun (WGS) entry which is preliminary data.</text>
</comment>
<dbReference type="Pfam" id="PF19305">
    <property type="entry name" value="MmgE_PrpD_C"/>
    <property type="match status" value="1"/>
</dbReference>
<feature type="domain" description="MmgE/PrpD N-terminal" evidence="2">
    <location>
        <begin position="13"/>
        <end position="245"/>
    </location>
</feature>
<reference evidence="4 5" key="1">
    <citation type="submission" date="2018-05" db="EMBL/GenBank/DDBJ databases">
        <title>Genomic Encyclopedia of Type Strains, Phase IV (KMG-IV): sequencing the most valuable type-strain genomes for metagenomic binning, comparative biology and taxonomic classification.</title>
        <authorList>
            <person name="Goeker M."/>
        </authorList>
    </citation>
    <scope>NUCLEOTIDE SEQUENCE [LARGE SCALE GENOMIC DNA]</scope>
    <source>
        <strain evidence="4 5">DSM 6462</strain>
    </source>
</reference>
<dbReference type="Gene3D" id="3.30.1330.120">
    <property type="entry name" value="2-methylcitrate dehydratase PrpD"/>
    <property type="match status" value="1"/>
</dbReference>
<dbReference type="Proteomes" id="UP000248021">
    <property type="component" value="Unassembled WGS sequence"/>
</dbReference>
<dbReference type="InterPro" id="IPR045336">
    <property type="entry name" value="MmgE_PrpD_N"/>
</dbReference>
<evidence type="ECO:0000259" key="3">
    <source>
        <dbReference type="Pfam" id="PF19305"/>
    </source>
</evidence>
<dbReference type="SUPFAM" id="SSF103378">
    <property type="entry name" value="2-methylcitrate dehydratase PrpD"/>
    <property type="match status" value="1"/>
</dbReference>
<gene>
    <name evidence="4" type="ORF">C7450_10657</name>
</gene>
<evidence type="ECO:0000256" key="1">
    <source>
        <dbReference type="ARBA" id="ARBA00006174"/>
    </source>
</evidence>
<evidence type="ECO:0000313" key="4">
    <source>
        <dbReference type="EMBL" id="PXW57885.1"/>
    </source>
</evidence>
<evidence type="ECO:0000259" key="2">
    <source>
        <dbReference type="Pfam" id="PF03972"/>
    </source>
</evidence>
<dbReference type="InterPro" id="IPR045337">
    <property type="entry name" value="MmgE_PrpD_C"/>
</dbReference>
<organism evidence="4 5">
    <name type="scientific">Chelatococcus asaccharovorans</name>
    <dbReference type="NCBI Taxonomy" id="28210"/>
    <lineage>
        <taxon>Bacteria</taxon>
        <taxon>Pseudomonadati</taxon>
        <taxon>Pseudomonadota</taxon>
        <taxon>Alphaproteobacteria</taxon>
        <taxon>Hyphomicrobiales</taxon>
        <taxon>Chelatococcaceae</taxon>
        <taxon>Chelatococcus</taxon>
    </lineage>
</organism>
<dbReference type="InterPro" id="IPR042188">
    <property type="entry name" value="MmgE/PrpD_sf_2"/>
</dbReference>
<dbReference type="InterPro" id="IPR042183">
    <property type="entry name" value="MmgE/PrpD_sf_1"/>
</dbReference>
<dbReference type="GO" id="GO:0016829">
    <property type="term" value="F:lyase activity"/>
    <property type="evidence" value="ECO:0007669"/>
    <property type="project" value="InterPro"/>
</dbReference>
<dbReference type="PANTHER" id="PTHR16943:SF8">
    <property type="entry name" value="2-METHYLCITRATE DEHYDRATASE"/>
    <property type="match status" value="1"/>
</dbReference>
<feature type="domain" description="MmgE/PrpD C-terminal" evidence="3">
    <location>
        <begin position="264"/>
        <end position="418"/>
    </location>
</feature>
<comment type="similarity">
    <text evidence="1">Belongs to the PrpD family.</text>
</comment>
<name>A0A2V3U4Z6_9HYPH</name>
<dbReference type="AlphaFoldDB" id="A0A2V3U4Z6"/>
<proteinExistence type="inferred from homology"/>
<protein>
    <submittedName>
        <fullName evidence="4">2-methylcitrate dehydratase PrpD</fullName>
    </submittedName>
</protein>
<dbReference type="InterPro" id="IPR005656">
    <property type="entry name" value="MmgE_PrpD"/>
</dbReference>
<dbReference type="Gene3D" id="1.10.4100.10">
    <property type="entry name" value="2-methylcitrate dehydratase PrpD"/>
    <property type="match status" value="1"/>
</dbReference>
<sequence length="447" mass="46480">MSATSDFAGRLVAFDVAESDIGTLNTLLLDQLAVALFGSRQPVSQASEAATGVLSRGPAVVVGRNSRVGAEQAAFLNGVSGHSYELDDTHDGSLSHPGAAVIGTALAAAAETGATGRQLLGAIVAGYEAMGRIGVAADAPHAIARGLHPTSLFGVFGAATAALRLIRPEPQLLERAWGHSLSLASGSMQFSQEPDGAEVKRLHAGFAARNGVLAARLAVAGISAPLGSIEGRYGLFALVGGRSDARVLTDDRPTIISEISIKPYACNRLFHAAIDALGTLTGFAVDRALVRSLVIRGPRKLMDQHMVRRPASSMAAQYSLPFAIGAALTHGPHDLEAFTPTHLANAEILAWADMVQVEVDPGFEKAFPAHFGAEVEIVTRAGEVRSERVLDSLGTTARPMDGGAVRTKAAQLVAAALPGFQLGRLVEAIEQLWQAPDVSALQAALQH</sequence>
<keyword evidence="5" id="KW-1185">Reference proteome</keyword>
<accession>A0A2V3U4Z6</accession>
<dbReference type="InterPro" id="IPR036148">
    <property type="entry name" value="MmgE/PrpD_sf"/>
</dbReference>